<dbReference type="AlphaFoldDB" id="A0A132BBD6"/>
<dbReference type="Pfam" id="PF10165">
    <property type="entry name" value="Ric8"/>
    <property type="match status" value="1"/>
</dbReference>
<dbReference type="GO" id="GO:0007186">
    <property type="term" value="P:G protein-coupled receptor signaling pathway"/>
    <property type="evidence" value="ECO:0007669"/>
    <property type="project" value="TreeGrafter"/>
</dbReference>
<dbReference type="KEGG" id="psco:LY89DRAFT_740780"/>
<organism evidence="5 6">
    <name type="scientific">Mollisia scopiformis</name>
    <name type="common">Conifer needle endophyte fungus</name>
    <name type="synonym">Phialocephala scopiformis</name>
    <dbReference type="NCBI Taxonomy" id="149040"/>
    <lineage>
        <taxon>Eukaryota</taxon>
        <taxon>Fungi</taxon>
        <taxon>Dikarya</taxon>
        <taxon>Ascomycota</taxon>
        <taxon>Pezizomycotina</taxon>
        <taxon>Leotiomycetes</taxon>
        <taxon>Helotiales</taxon>
        <taxon>Mollisiaceae</taxon>
        <taxon>Mollisia</taxon>
    </lineage>
</organism>
<reference evidence="5 6" key="1">
    <citation type="submission" date="2015-10" db="EMBL/GenBank/DDBJ databases">
        <title>Full genome of DAOMC 229536 Phialocephala scopiformis, a fungal endophyte of spruce producing the potent anti-insectan compound rugulosin.</title>
        <authorList>
            <consortium name="DOE Joint Genome Institute"/>
            <person name="Walker A.K."/>
            <person name="Frasz S.L."/>
            <person name="Seifert K.A."/>
            <person name="Miller J.D."/>
            <person name="Mondo S.J."/>
            <person name="Labutti K."/>
            <person name="Lipzen A."/>
            <person name="Dockter R."/>
            <person name="Kennedy M."/>
            <person name="Grigoriev I.V."/>
            <person name="Spatafora J.W."/>
        </authorList>
    </citation>
    <scope>NUCLEOTIDE SEQUENCE [LARGE SCALE GENOMIC DNA]</scope>
    <source>
        <strain evidence="5 6">CBS 120377</strain>
    </source>
</reference>
<evidence type="ECO:0000256" key="3">
    <source>
        <dbReference type="ARBA" id="ARBA00023186"/>
    </source>
</evidence>
<keyword evidence="3" id="KW-0143">Chaperone</keyword>
<dbReference type="InParanoid" id="A0A132BBD6"/>
<evidence type="ECO:0000256" key="4">
    <source>
        <dbReference type="SAM" id="MobiDB-lite"/>
    </source>
</evidence>
<feature type="region of interest" description="Disordered" evidence="4">
    <location>
        <begin position="400"/>
        <end position="420"/>
    </location>
</feature>
<comment type="similarity">
    <text evidence="1">Belongs to the synembryn family.</text>
</comment>
<dbReference type="GO" id="GO:0005737">
    <property type="term" value="C:cytoplasm"/>
    <property type="evidence" value="ECO:0007669"/>
    <property type="project" value="TreeGrafter"/>
</dbReference>
<sequence length="492" mass="55404">MSTSSARTSVSSTELTGAAKLEEVTRLMDKLASDLQHINLLPHQRDALLEQVKVYGRDPNNSDPIFTKEAGRGIETLTRHAFNSPSLTTSRNALRCLANALLLREKTRQIFVDLGYEQKACNKLKNDSRDDEFLVSRIIFLTTYGTKIDIEKLIDQYHLAENICLNISRHAKQFVTKQKKVRELDPMEDMALIETLKLMFNLTHFCPQRAAAFSPALQSLIIIMTKRAISSSKPLEPPIGPLVNSLLNIDLENKDNKSTLYPKATPTITVDRLIEILDKSIRAYQDEELEQNVSPLLTLLRKVYEIAPKEVQEHTQRALLPSAEDRKQILGRGTTLPSRLLRLSSNPTTPQVRESISSLLFELSGKDAKIFVQNVGYGFASGFLFQHNVPVPENALEAWSTSDSDSTHARASQDSKQGLLGKINPVTGQFLENETNVEMPEMTQDEKEREAEKLFVLFERLKKTGIMNVKNPVETALNEGRFLELEDDAESE</sequence>
<dbReference type="Proteomes" id="UP000070700">
    <property type="component" value="Unassembled WGS sequence"/>
</dbReference>
<dbReference type="InterPro" id="IPR019318">
    <property type="entry name" value="Gua_nucleotide_exch_fac_Ric8"/>
</dbReference>
<proteinExistence type="inferred from homology"/>
<dbReference type="EMBL" id="KQ947431">
    <property type="protein sequence ID" value="KUJ09706.1"/>
    <property type="molecule type" value="Genomic_DNA"/>
</dbReference>
<dbReference type="OrthoDB" id="5585685at2759"/>
<protein>
    <submittedName>
        <fullName evidence="5">Uncharacterized protein</fullName>
    </submittedName>
</protein>
<evidence type="ECO:0000256" key="2">
    <source>
        <dbReference type="ARBA" id="ARBA00022658"/>
    </source>
</evidence>
<dbReference type="PANTHER" id="PTHR12425">
    <property type="entry name" value="SYNEMBRYN"/>
    <property type="match status" value="1"/>
</dbReference>
<dbReference type="PANTHER" id="PTHR12425:SF5">
    <property type="entry name" value="SYNEMBRYN"/>
    <property type="match status" value="1"/>
</dbReference>
<evidence type="ECO:0000313" key="5">
    <source>
        <dbReference type="EMBL" id="KUJ09706.1"/>
    </source>
</evidence>
<gene>
    <name evidence="5" type="ORF">LY89DRAFT_740780</name>
</gene>
<name>A0A132BBD6_MOLSC</name>
<accession>A0A132BBD6</accession>
<dbReference type="SUPFAM" id="SSF48371">
    <property type="entry name" value="ARM repeat"/>
    <property type="match status" value="1"/>
</dbReference>
<evidence type="ECO:0000256" key="1">
    <source>
        <dbReference type="ARBA" id="ARBA00009049"/>
    </source>
</evidence>
<dbReference type="InterPro" id="IPR016024">
    <property type="entry name" value="ARM-type_fold"/>
</dbReference>
<dbReference type="GO" id="GO:0001965">
    <property type="term" value="F:G-protein alpha-subunit binding"/>
    <property type="evidence" value="ECO:0007669"/>
    <property type="project" value="TreeGrafter"/>
</dbReference>
<dbReference type="GO" id="GO:0005085">
    <property type="term" value="F:guanyl-nucleotide exchange factor activity"/>
    <property type="evidence" value="ECO:0007669"/>
    <property type="project" value="UniProtKB-KW"/>
</dbReference>
<evidence type="ECO:0000313" key="6">
    <source>
        <dbReference type="Proteomes" id="UP000070700"/>
    </source>
</evidence>
<keyword evidence="6" id="KW-1185">Reference proteome</keyword>
<dbReference type="GeneID" id="28830356"/>
<keyword evidence="2" id="KW-0344">Guanine-nucleotide releasing factor</keyword>
<dbReference type="RefSeq" id="XP_018064061.1">
    <property type="nucleotide sequence ID" value="XM_018220630.1"/>
</dbReference>